<dbReference type="VEuPathDB" id="VectorBase:AFUN2_010010"/>
<reference evidence="5" key="1">
    <citation type="submission" date="2020-05" db="UniProtKB">
        <authorList>
            <consortium name="EnsemblMetazoa"/>
        </authorList>
    </citation>
    <scope>IDENTIFICATION</scope>
    <source>
        <strain evidence="5">FUMOZ</strain>
    </source>
</reference>
<dbReference type="PROSITE" id="PS51257">
    <property type="entry name" value="PROKAR_LIPOPROTEIN"/>
    <property type="match status" value="1"/>
</dbReference>
<dbReference type="InterPro" id="IPR002919">
    <property type="entry name" value="TIL_dom"/>
</dbReference>
<keyword evidence="2" id="KW-1015">Disulfide bond</keyword>
<dbReference type="SUPFAM" id="SSF57567">
    <property type="entry name" value="Serine protease inhibitors"/>
    <property type="match status" value="1"/>
</dbReference>
<accession>A0A4Y0BE78</accession>
<feature type="chain" id="PRO_5021287815" evidence="3">
    <location>
        <begin position="19"/>
        <end position="92"/>
    </location>
</feature>
<dbReference type="VEuPathDB" id="VectorBase:AFUN019239"/>
<proteinExistence type="predicted"/>
<evidence type="ECO:0000256" key="2">
    <source>
        <dbReference type="ARBA" id="ARBA00023157"/>
    </source>
</evidence>
<feature type="signal peptide" evidence="3">
    <location>
        <begin position="1"/>
        <end position="18"/>
    </location>
</feature>
<keyword evidence="1" id="KW-0646">Protease inhibitor</keyword>
<evidence type="ECO:0000313" key="5">
    <source>
        <dbReference type="EnsemblMetazoa" id="AFUN019239-PA"/>
    </source>
</evidence>
<dbReference type="InterPro" id="IPR051368">
    <property type="entry name" value="SerProtInhib-TIL_Domain"/>
</dbReference>
<dbReference type="CDD" id="cd19941">
    <property type="entry name" value="TIL"/>
    <property type="match status" value="1"/>
</dbReference>
<dbReference type="Gene3D" id="2.10.25.10">
    <property type="entry name" value="Laminin"/>
    <property type="match status" value="1"/>
</dbReference>
<evidence type="ECO:0000259" key="4">
    <source>
        <dbReference type="Pfam" id="PF01826"/>
    </source>
</evidence>
<feature type="domain" description="TIL" evidence="4">
    <location>
        <begin position="26"/>
        <end position="81"/>
    </location>
</feature>
<dbReference type="AlphaFoldDB" id="A0A4Y0BE78"/>
<dbReference type="PANTHER" id="PTHR23259:SF70">
    <property type="entry name" value="ACCESSORY GLAND PROTEIN ACP62F-RELATED"/>
    <property type="match status" value="1"/>
</dbReference>
<dbReference type="InterPro" id="IPR036084">
    <property type="entry name" value="Ser_inhib-like_sf"/>
</dbReference>
<dbReference type="PANTHER" id="PTHR23259">
    <property type="entry name" value="RIDDLE"/>
    <property type="match status" value="1"/>
</dbReference>
<sequence>MKLLLVFSVLLLAGCLEAQRCVQQKCPANEVWNCCPPCPQKYCFQPQIKPQCPAVCRPGCVCIAGYVRDNNSDKCIPAKSCGTATRAPQPMA</sequence>
<evidence type="ECO:0000256" key="1">
    <source>
        <dbReference type="ARBA" id="ARBA00022690"/>
    </source>
</evidence>
<dbReference type="EnsemblMetazoa" id="AFUN019239-RA">
    <property type="protein sequence ID" value="AFUN019239-PA"/>
    <property type="gene ID" value="AFUN019239"/>
</dbReference>
<keyword evidence="3" id="KW-0732">Signal</keyword>
<name>A0A4Y0BE78_ANOFN</name>
<organism evidence="5">
    <name type="scientific">Anopheles funestus</name>
    <name type="common">African malaria mosquito</name>
    <dbReference type="NCBI Taxonomy" id="62324"/>
    <lineage>
        <taxon>Eukaryota</taxon>
        <taxon>Metazoa</taxon>
        <taxon>Ecdysozoa</taxon>
        <taxon>Arthropoda</taxon>
        <taxon>Hexapoda</taxon>
        <taxon>Insecta</taxon>
        <taxon>Pterygota</taxon>
        <taxon>Neoptera</taxon>
        <taxon>Endopterygota</taxon>
        <taxon>Diptera</taxon>
        <taxon>Nematocera</taxon>
        <taxon>Culicoidea</taxon>
        <taxon>Culicidae</taxon>
        <taxon>Anophelinae</taxon>
        <taxon>Anopheles</taxon>
    </lineage>
</organism>
<dbReference type="GO" id="GO:0030414">
    <property type="term" value="F:peptidase inhibitor activity"/>
    <property type="evidence" value="ECO:0007669"/>
    <property type="project" value="UniProtKB-KW"/>
</dbReference>
<evidence type="ECO:0000256" key="3">
    <source>
        <dbReference type="SAM" id="SignalP"/>
    </source>
</evidence>
<protein>
    <submittedName>
        <fullName evidence="5">TIL domain-containing protein</fullName>
    </submittedName>
</protein>
<dbReference type="Pfam" id="PF01826">
    <property type="entry name" value="TIL"/>
    <property type="match status" value="1"/>
</dbReference>